<name>A0A7J6U2C6_PEROL</name>
<dbReference type="Proteomes" id="UP000553632">
    <property type="component" value="Unassembled WGS sequence"/>
</dbReference>
<evidence type="ECO:0000313" key="1">
    <source>
        <dbReference type="EMBL" id="KAF4750886.1"/>
    </source>
</evidence>
<proteinExistence type="predicted"/>
<protein>
    <submittedName>
        <fullName evidence="1">Uncharacterized protein</fullName>
    </submittedName>
</protein>
<feature type="non-terminal residue" evidence="1">
    <location>
        <position position="1"/>
    </location>
</feature>
<accession>A0A7J6U2C6</accession>
<organism evidence="1 2">
    <name type="scientific">Perkinsus olseni</name>
    <name type="common">Perkinsus atlanticus</name>
    <dbReference type="NCBI Taxonomy" id="32597"/>
    <lineage>
        <taxon>Eukaryota</taxon>
        <taxon>Sar</taxon>
        <taxon>Alveolata</taxon>
        <taxon>Perkinsozoa</taxon>
        <taxon>Perkinsea</taxon>
        <taxon>Perkinsida</taxon>
        <taxon>Perkinsidae</taxon>
        <taxon>Perkinsus</taxon>
    </lineage>
</organism>
<dbReference type="AlphaFoldDB" id="A0A7J6U2C6"/>
<keyword evidence="2" id="KW-1185">Reference proteome</keyword>
<reference evidence="1 2" key="1">
    <citation type="submission" date="2020-04" db="EMBL/GenBank/DDBJ databases">
        <title>Perkinsus olseni comparative genomics.</title>
        <authorList>
            <person name="Bogema D.R."/>
        </authorList>
    </citation>
    <scope>NUCLEOTIDE SEQUENCE [LARGE SCALE GENOMIC DNA]</scope>
    <source>
        <strain evidence="1 2">ATCC PRA-207</strain>
    </source>
</reference>
<sequence>MIPSSVHSAGLRFISCDRYPTMPTTHSVRVRGEYAILNVGFERVLAELLQLKRLLLCRGTLLGGEVGILPSFVSWMRRLGSQIDMGQVISCQGS</sequence>
<gene>
    <name evidence="1" type="ORF">FOZ63_010640</name>
</gene>
<evidence type="ECO:0000313" key="2">
    <source>
        <dbReference type="Proteomes" id="UP000553632"/>
    </source>
</evidence>
<dbReference type="EMBL" id="JABANO010006979">
    <property type="protein sequence ID" value="KAF4750886.1"/>
    <property type="molecule type" value="Genomic_DNA"/>
</dbReference>
<comment type="caution">
    <text evidence="1">The sequence shown here is derived from an EMBL/GenBank/DDBJ whole genome shotgun (WGS) entry which is preliminary data.</text>
</comment>